<dbReference type="PANTHER" id="PTHR32176:SF106">
    <property type="entry name" value="PATATIN"/>
    <property type="match status" value="1"/>
</dbReference>
<dbReference type="GO" id="GO:0047372">
    <property type="term" value="F:monoacylglycerol lipase activity"/>
    <property type="evidence" value="ECO:0007669"/>
    <property type="project" value="TreeGrafter"/>
</dbReference>
<proteinExistence type="inferred from homology"/>
<feature type="active site" description="Nucleophile" evidence="5">
    <location>
        <position position="57"/>
    </location>
</feature>
<protein>
    <recommendedName>
        <fullName evidence="6">Patatin</fullName>
        <ecNumber evidence="6">3.1.1.-</ecNumber>
    </recommendedName>
</protein>
<evidence type="ECO:0000259" key="8">
    <source>
        <dbReference type="PROSITE" id="PS51635"/>
    </source>
</evidence>
<evidence type="ECO:0000313" key="9">
    <source>
        <dbReference type="EMBL" id="WVZ50193.1"/>
    </source>
</evidence>
<dbReference type="Gene3D" id="3.40.1090.10">
    <property type="entry name" value="Cytosolic phospholipase A2 catalytic domain"/>
    <property type="match status" value="2"/>
</dbReference>
<dbReference type="AlphaFoldDB" id="A0AAQ3SJ07"/>
<dbReference type="Proteomes" id="UP001341281">
    <property type="component" value="Chromosome 01"/>
</dbReference>
<dbReference type="EC" id="3.1.1.-" evidence="6"/>
<dbReference type="GO" id="GO:0016042">
    <property type="term" value="P:lipid catabolic process"/>
    <property type="evidence" value="ECO:0007669"/>
    <property type="project" value="UniProtKB-UniRule"/>
</dbReference>
<evidence type="ECO:0000256" key="7">
    <source>
        <dbReference type="SAM" id="MobiDB-lite"/>
    </source>
</evidence>
<evidence type="ECO:0000256" key="2">
    <source>
        <dbReference type="ARBA" id="ARBA00022821"/>
    </source>
</evidence>
<evidence type="ECO:0000313" key="10">
    <source>
        <dbReference type="Proteomes" id="UP001341281"/>
    </source>
</evidence>
<evidence type="ECO:0000256" key="5">
    <source>
        <dbReference type="PROSITE-ProRule" id="PRU01161"/>
    </source>
</evidence>
<dbReference type="GO" id="GO:0006952">
    <property type="term" value="P:defense response"/>
    <property type="evidence" value="ECO:0007669"/>
    <property type="project" value="UniProtKB-KW"/>
</dbReference>
<dbReference type="PANTHER" id="PTHR32176">
    <property type="entry name" value="XYLOSE ISOMERASE"/>
    <property type="match status" value="1"/>
</dbReference>
<dbReference type="EMBL" id="CP144745">
    <property type="protein sequence ID" value="WVZ50193.1"/>
    <property type="molecule type" value="Genomic_DNA"/>
</dbReference>
<name>A0AAQ3SJ07_PASNO</name>
<feature type="region of interest" description="Disordered" evidence="7">
    <location>
        <begin position="167"/>
        <end position="187"/>
    </location>
</feature>
<comment type="function">
    <text evidence="6">Lipolytic acyl hydrolase (LAH).</text>
</comment>
<evidence type="ECO:0000256" key="1">
    <source>
        <dbReference type="ARBA" id="ARBA00010240"/>
    </source>
</evidence>
<feature type="domain" description="PNPLA" evidence="8">
    <location>
        <begin position="19"/>
        <end position="355"/>
    </location>
</feature>
<keyword evidence="5 6" id="KW-0378">Hydrolase</keyword>
<evidence type="ECO:0000256" key="6">
    <source>
        <dbReference type="RuleBase" id="RU361262"/>
    </source>
</evidence>
<dbReference type="PROSITE" id="PS51635">
    <property type="entry name" value="PNPLA"/>
    <property type="match status" value="1"/>
</dbReference>
<dbReference type="SUPFAM" id="SSF52151">
    <property type="entry name" value="FabD/lysophospholipase-like"/>
    <property type="match status" value="1"/>
</dbReference>
<accession>A0AAQ3SJ07</accession>
<comment type="caution">
    <text evidence="5">Lacks conserved residue(s) required for the propagation of feature annotation.</text>
</comment>
<comment type="similarity">
    <text evidence="1 6">Belongs to the patatin family.</text>
</comment>
<keyword evidence="5 6" id="KW-0442">Lipid degradation</keyword>
<keyword evidence="10" id="KW-1185">Reference proteome</keyword>
<dbReference type="InterPro" id="IPR016035">
    <property type="entry name" value="Acyl_Trfase/lysoPLipase"/>
</dbReference>
<reference evidence="9 10" key="1">
    <citation type="submission" date="2024-02" db="EMBL/GenBank/DDBJ databases">
        <title>High-quality chromosome-scale genome assembly of Pensacola bahiagrass (Paspalum notatum Flugge var. saurae).</title>
        <authorList>
            <person name="Vega J.M."/>
            <person name="Podio M."/>
            <person name="Orjuela J."/>
            <person name="Siena L.A."/>
            <person name="Pessino S.C."/>
            <person name="Combes M.C."/>
            <person name="Mariac C."/>
            <person name="Albertini E."/>
            <person name="Pupilli F."/>
            <person name="Ortiz J.P.A."/>
            <person name="Leblanc O."/>
        </authorList>
    </citation>
    <scope>NUCLEOTIDE SEQUENCE [LARGE SCALE GENOMIC DNA]</scope>
    <source>
        <strain evidence="9">R1</strain>
        <tissue evidence="9">Leaf</tissue>
    </source>
</reference>
<organism evidence="9 10">
    <name type="scientific">Paspalum notatum var. saurae</name>
    <dbReference type="NCBI Taxonomy" id="547442"/>
    <lineage>
        <taxon>Eukaryota</taxon>
        <taxon>Viridiplantae</taxon>
        <taxon>Streptophyta</taxon>
        <taxon>Embryophyta</taxon>
        <taxon>Tracheophyta</taxon>
        <taxon>Spermatophyta</taxon>
        <taxon>Magnoliopsida</taxon>
        <taxon>Liliopsida</taxon>
        <taxon>Poales</taxon>
        <taxon>Poaceae</taxon>
        <taxon>PACMAD clade</taxon>
        <taxon>Panicoideae</taxon>
        <taxon>Andropogonodae</taxon>
        <taxon>Paspaleae</taxon>
        <taxon>Paspalinae</taxon>
        <taxon>Paspalum</taxon>
    </lineage>
</organism>
<keyword evidence="3 5" id="KW-0443">Lipid metabolism</keyword>
<comment type="domain">
    <text evidence="6">The nitrogen atoms of the two glycine residues in the GGXR motif define the oxyanion hole, and stabilize the oxyanion that forms during the nucleophilic attack by the catalytic serine during substrate cleavage.</text>
</comment>
<evidence type="ECO:0000256" key="4">
    <source>
        <dbReference type="ARBA" id="ARBA00025642"/>
    </source>
</evidence>
<feature type="active site" description="Proton acceptor" evidence="5">
    <location>
        <position position="342"/>
    </location>
</feature>
<comment type="function">
    <text evidence="4">Possesses non-specific lipolytic acyl hydrolase (LAH) activity. Hydrolyzes phospholipids as well as galactolipids. May play a role in disease resistance.</text>
</comment>
<sequence>MALQQAARPKLDDGELTILCIDGGRIRGLIPATVLEFLEGQLQDIDGDYFDYIVGTSTGALVTTMLAAPNEDKRRPLFTAKEIIQLYKEEGPEIFRNDHHATFPEVVVEAFLVYIKYYDGDIDALKKLSGLLNATPGRLMSKIDDFIPPLVDAILRRHAHGDAALHQPVAAGNGGGGGLPDSAGSATTTTKEDWFHTLLAAIQQALGHIEEVLEPPLEAIHELVERLGHLFPIDLTDPDQVSAALVRPKYDGKGLRRVVKAKLRGGLKLKETLTNVVVPTFDVKENQPVIFSTAQARKDGTMDPKLSDLCIAATAAPMFFPAHGFTTLSFLPLEFKEFNLMDAGIFANNPTTVAMNEVWRTIDEDGESSLPVEVPPMDCTKLCILSLGTGVVRHSYTAEECSWWGVIPWMLNPFHNANPLIDMLTDSAAALVDYNVALLFRSQNCEDNYLRIQEGSLDASLGAMDDTSKMDELMKVGEKLLERNVYRTNWKTREYEEVKGAGTMTNRDALAKLAHRLSAERRRRMGKAADAVLLSPREGVTVVTEPMRKKCKITHY</sequence>
<keyword evidence="2" id="KW-0611">Plant defense</keyword>
<evidence type="ECO:0000256" key="3">
    <source>
        <dbReference type="ARBA" id="ARBA00023098"/>
    </source>
</evidence>
<dbReference type="InterPro" id="IPR002641">
    <property type="entry name" value="PNPLA_dom"/>
</dbReference>
<dbReference type="Pfam" id="PF01734">
    <property type="entry name" value="Patatin"/>
    <property type="match status" value="2"/>
</dbReference>
<dbReference type="GO" id="GO:0004620">
    <property type="term" value="F:phospholipase activity"/>
    <property type="evidence" value="ECO:0007669"/>
    <property type="project" value="TreeGrafter"/>
</dbReference>
<gene>
    <name evidence="9" type="ORF">U9M48_001470</name>
</gene>
<feature type="short sequence motif" description="GXSXG" evidence="5">
    <location>
        <begin position="55"/>
        <end position="59"/>
    </location>
</feature>